<dbReference type="AlphaFoldDB" id="A0AA88D695"/>
<keyword evidence="3" id="KW-1185">Reference proteome</keyword>
<evidence type="ECO:0000313" key="3">
    <source>
        <dbReference type="Proteomes" id="UP001187192"/>
    </source>
</evidence>
<evidence type="ECO:0000313" key="2">
    <source>
        <dbReference type="EMBL" id="GMN45940.1"/>
    </source>
</evidence>
<feature type="compositionally biased region" description="Basic and acidic residues" evidence="1">
    <location>
        <begin position="122"/>
        <end position="155"/>
    </location>
</feature>
<proteinExistence type="predicted"/>
<organism evidence="2 3">
    <name type="scientific">Ficus carica</name>
    <name type="common">Common fig</name>
    <dbReference type="NCBI Taxonomy" id="3494"/>
    <lineage>
        <taxon>Eukaryota</taxon>
        <taxon>Viridiplantae</taxon>
        <taxon>Streptophyta</taxon>
        <taxon>Embryophyta</taxon>
        <taxon>Tracheophyta</taxon>
        <taxon>Spermatophyta</taxon>
        <taxon>Magnoliopsida</taxon>
        <taxon>eudicotyledons</taxon>
        <taxon>Gunneridae</taxon>
        <taxon>Pentapetalae</taxon>
        <taxon>rosids</taxon>
        <taxon>fabids</taxon>
        <taxon>Rosales</taxon>
        <taxon>Moraceae</taxon>
        <taxon>Ficeae</taxon>
        <taxon>Ficus</taxon>
    </lineage>
</organism>
<dbReference type="Proteomes" id="UP001187192">
    <property type="component" value="Unassembled WGS sequence"/>
</dbReference>
<accession>A0AA88D695</accession>
<evidence type="ECO:0000256" key="1">
    <source>
        <dbReference type="SAM" id="MobiDB-lite"/>
    </source>
</evidence>
<sequence length="155" mass="17353">MKVYLQTGSSISRSVLRKLALKDCRYDGIEVWQQTVMPSQILFPENLSVLFLLQTSSELIAACAPQPTAVNLFSRAENAKGLASKRKRCSNDECDEASSRRQRRNATAMASGTATVMATGREQSRNEDRAEERRKIEKEGSGREGRKRGEVRLDN</sequence>
<gene>
    <name evidence="2" type="ORF">TIFTF001_015124</name>
</gene>
<feature type="region of interest" description="Disordered" evidence="1">
    <location>
        <begin position="84"/>
        <end position="155"/>
    </location>
</feature>
<comment type="caution">
    <text evidence="2">The sequence shown here is derived from an EMBL/GenBank/DDBJ whole genome shotgun (WGS) entry which is preliminary data.</text>
</comment>
<protein>
    <submittedName>
        <fullName evidence="2">Uncharacterized protein</fullName>
    </submittedName>
</protein>
<dbReference type="EMBL" id="BTGU01000021">
    <property type="protein sequence ID" value="GMN45940.1"/>
    <property type="molecule type" value="Genomic_DNA"/>
</dbReference>
<name>A0AA88D695_FICCA</name>
<reference evidence="2" key="1">
    <citation type="submission" date="2023-07" db="EMBL/GenBank/DDBJ databases">
        <title>draft genome sequence of fig (Ficus carica).</title>
        <authorList>
            <person name="Takahashi T."/>
            <person name="Nishimura K."/>
        </authorList>
    </citation>
    <scope>NUCLEOTIDE SEQUENCE</scope>
</reference>